<dbReference type="Gene3D" id="3.30.530.20">
    <property type="match status" value="1"/>
</dbReference>
<dbReference type="FunFam" id="3.30.530.20:FF:000047">
    <property type="entry name" value="Hsp90 co-chaperone AHA1"/>
    <property type="match status" value="1"/>
</dbReference>
<dbReference type="GO" id="GO:0006457">
    <property type="term" value="P:protein folding"/>
    <property type="evidence" value="ECO:0007669"/>
    <property type="project" value="TreeGrafter"/>
</dbReference>
<dbReference type="SUPFAM" id="SSF55961">
    <property type="entry name" value="Bet v1-like"/>
    <property type="match status" value="1"/>
</dbReference>
<reference evidence="4 5" key="1">
    <citation type="journal article" date="2019" name="BMC Genomics">
        <title>Chromosome level assembly and comparative genome analysis confirm lager-brewing yeasts originated from a single hybridization.</title>
        <authorList>
            <person name="Salazar A.N."/>
            <person name="Gorter de Vries A.R."/>
            <person name="van den Broek M."/>
            <person name="Brouwers N."/>
            <person name="de la Torre Cortes P."/>
            <person name="Kuijpers N.G.A."/>
            <person name="Daran J.G."/>
            <person name="Abeel T."/>
        </authorList>
    </citation>
    <scope>NUCLEOTIDE SEQUENCE [LARGE SCALE GENOMIC DNA]</scope>
    <source>
        <strain evidence="4 5">CBS 1483</strain>
    </source>
</reference>
<dbReference type="GO" id="GO:0051087">
    <property type="term" value="F:protein-folding chaperone binding"/>
    <property type="evidence" value="ECO:0007669"/>
    <property type="project" value="InterPro"/>
</dbReference>
<dbReference type="InterPro" id="IPR015310">
    <property type="entry name" value="AHSA1-like_N"/>
</dbReference>
<dbReference type="OrthoDB" id="567237at2759"/>
<dbReference type="GO" id="GO:0001671">
    <property type="term" value="F:ATPase activator activity"/>
    <property type="evidence" value="ECO:0007669"/>
    <property type="project" value="InterPro"/>
</dbReference>
<organism evidence="4 5">
    <name type="scientific">Saccharomyces pastorianus</name>
    <name type="common">Lager yeast</name>
    <name type="synonym">Saccharomyces cerevisiae x Saccharomyces eubayanus</name>
    <dbReference type="NCBI Taxonomy" id="27292"/>
    <lineage>
        <taxon>Eukaryota</taxon>
        <taxon>Fungi</taxon>
        <taxon>Dikarya</taxon>
        <taxon>Ascomycota</taxon>
        <taxon>Saccharomycotina</taxon>
        <taxon>Saccharomycetes</taxon>
        <taxon>Saccharomycetales</taxon>
        <taxon>Saccharomycetaceae</taxon>
        <taxon>Saccharomyces</taxon>
    </lineage>
</organism>
<dbReference type="Pfam" id="PF09229">
    <property type="entry name" value="Aha1_N"/>
    <property type="match status" value="1"/>
</dbReference>
<gene>
    <name evidence="4" type="primary">AHA1_2</name>
    <name evidence="4" type="ORF">GRS66_006011</name>
</gene>
<dbReference type="CDD" id="cd08892">
    <property type="entry name" value="SRPBCC_Aha1"/>
    <property type="match status" value="1"/>
</dbReference>
<protein>
    <submittedName>
        <fullName evidence="4">Co-chaperone</fullName>
    </submittedName>
</protein>
<evidence type="ECO:0000313" key="5">
    <source>
        <dbReference type="Proteomes" id="UP000501346"/>
    </source>
</evidence>
<dbReference type="InterPro" id="IPR013538">
    <property type="entry name" value="ASHA1/2-like_C"/>
</dbReference>
<dbReference type="Proteomes" id="UP000501346">
    <property type="component" value="Chromosome SeII-SeIV"/>
</dbReference>
<evidence type="ECO:0000259" key="3">
    <source>
        <dbReference type="SMART" id="SM01000"/>
    </source>
</evidence>
<dbReference type="Pfam" id="PF08327">
    <property type="entry name" value="AHSA1"/>
    <property type="match status" value="1"/>
</dbReference>
<dbReference type="SMART" id="SM01000">
    <property type="entry name" value="Aha1_N"/>
    <property type="match status" value="1"/>
</dbReference>
<dbReference type="FunFam" id="3.15.10.20:FF:000004">
    <property type="entry name" value="Hsp90 co-chaperone AHA1"/>
    <property type="match status" value="1"/>
</dbReference>
<sequence length="351" mass="39283">MVVNNPNNWHWVDKNCFGWAKEYFQEKLVGVETGSAKDNKYAKIKSVSSIEGDCEVNQRKGKVISLFDLKLTLLIEGHVNSKDGSPLPFEGSINVPEVAFDSEESSYQFEISIFKETSELNEVKPVIRSELLPKLRQIFLQFGRDLLATNANDIQVPESQVKSNYTRSNQQSSRGEAKGPASKPGKSASPSAAAAAAAAGSDANKPIQKGSGNSTSIYLEPTFNVPSSELYETFLDKQRILAWSRSAQFFNSTPKLEANEKFELFGGNVISELVSCEKDKKLVFRWKLKDWSASFNSTIEMTFHESQEFHETKLQVKWTGIPVGEEDRVRGNFEDYYVRSIKLTFGFGAVL</sequence>
<dbReference type="PANTHER" id="PTHR13009:SF22">
    <property type="entry name" value="LD43819P"/>
    <property type="match status" value="1"/>
</dbReference>
<feature type="domain" description="Activator of Hsp90 ATPase AHSA1-like N-terminal" evidence="3">
    <location>
        <begin position="13"/>
        <end position="152"/>
    </location>
</feature>
<dbReference type="Gene3D" id="3.15.10.20">
    <property type="entry name" value="Activator of Hsp90 ATPase Aha1, N-terminal domain"/>
    <property type="match status" value="1"/>
</dbReference>
<comment type="similarity">
    <text evidence="1">Belongs to the AHA1 family.</text>
</comment>
<dbReference type="InterPro" id="IPR023393">
    <property type="entry name" value="START-like_dom_sf"/>
</dbReference>
<dbReference type="InterPro" id="IPR036338">
    <property type="entry name" value="Aha1"/>
</dbReference>
<accession>A0A6C1E4T4</accession>
<dbReference type="PANTHER" id="PTHR13009">
    <property type="entry name" value="HEAT SHOCK PROTEIN 90 HSP90 CO-CHAPERONE AHA-1"/>
    <property type="match status" value="1"/>
</dbReference>
<dbReference type="SUPFAM" id="SSF103111">
    <property type="entry name" value="Activator of Hsp90 ATPase, Aha1"/>
    <property type="match status" value="1"/>
</dbReference>
<evidence type="ECO:0000256" key="2">
    <source>
        <dbReference type="SAM" id="MobiDB-lite"/>
    </source>
</evidence>
<dbReference type="GO" id="GO:0005829">
    <property type="term" value="C:cytosol"/>
    <property type="evidence" value="ECO:0007669"/>
    <property type="project" value="TreeGrafter"/>
</dbReference>
<feature type="compositionally biased region" description="Polar residues" evidence="2">
    <location>
        <begin position="158"/>
        <end position="174"/>
    </location>
</feature>
<feature type="compositionally biased region" description="Low complexity" evidence="2">
    <location>
        <begin position="178"/>
        <end position="201"/>
    </location>
</feature>
<evidence type="ECO:0000256" key="1">
    <source>
        <dbReference type="ARBA" id="ARBA00006817"/>
    </source>
</evidence>
<dbReference type="EMBL" id="CP048999">
    <property type="protein sequence ID" value="QID83544.1"/>
    <property type="molecule type" value="Genomic_DNA"/>
</dbReference>
<proteinExistence type="inferred from homology"/>
<name>A0A6C1E4T4_SACPS</name>
<evidence type="ECO:0000313" key="4">
    <source>
        <dbReference type="EMBL" id="QID83544.1"/>
    </source>
</evidence>
<keyword evidence="5" id="KW-1185">Reference proteome</keyword>
<feature type="region of interest" description="Disordered" evidence="2">
    <location>
        <begin position="158"/>
        <end position="211"/>
    </location>
</feature>
<dbReference type="AlphaFoldDB" id="A0A6C1E4T4"/>